<reference evidence="1 2" key="1">
    <citation type="submission" date="2015-05" db="EMBL/GenBank/DDBJ databases">
        <title>Genome sequencing and analysis of members of genus Stenotrophomonas.</title>
        <authorList>
            <person name="Patil P.P."/>
            <person name="Midha S."/>
            <person name="Patil P.B."/>
        </authorList>
    </citation>
    <scope>NUCLEOTIDE SEQUENCE [LARGE SCALE GENOMIC DNA]</scope>
    <source>
        <strain evidence="1 2">DSM 21508</strain>
    </source>
</reference>
<comment type="caution">
    <text evidence="1">The sequence shown here is derived from an EMBL/GenBank/DDBJ whole genome shotgun (WGS) entry which is preliminary data.</text>
</comment>
<sequence>MRSLLSVEISLLPPKLGAVLHTMRKANVGGPGLIADRRDLTWVLTEFQASLMPTAESAQDKLHNFEGEIGKDIADLIGQGRAIADLCRRFHGRIPWGGDYPEIILDQAAKDMFVAIRRAVKEMLKASLNVTPFFVEPTNSYRQIFDELQKFSEEND</sequence>
<proteinExistence type="predicted"/>
<dbReference type="AlphaFoldDB" id="A0A0R0CXK1"/>
<gene>
    <name evidence="1" type="ORF">ABB28_08915</name>
</gene>
<dbReference type="EMBL" id="LDJK01000036">
    <property type="protein sequence ID" value="KRG73830.1"/>
    <property type="molecule type" value="Genomic_DNA"/>
</dbReference>
<evidence type="ECO:0000313" key="2">
    <source>
        <dbReference type="Proteomes" id="UP000051386"/>
    </source>
</evidence>
<dbReference type="PATRIC" id="fig|517011.3.peg.1447"/>
<keyword evidence="2" id="KW-1185">Reference proteome</keyword>
<organism evidence="1 2">
    <name type="scientific">Stenotrophomonas chelatiphaga</name>
    <dbReference type="NCBI Taxonomy" id="517011"/>
    <lineage>
        <taxon>Bacteria</taxon>
        <taxon>Pseudomonadati</taxon>
        <taxon>Pseudomonadota</taxon>
        <taxon>Gammaproteobacteria</taxon>
        <taxon>Lysobacterales</taxon>
        <taxon>Lysobacteraceae</taxon>
        <taxon>Stenotrophomonas</taxon>
    </lineage>
</organism>
<name>A0A0R0CXK1_9GAMM</name>
<accession>A0A0R0CXK1</accession>
<dbReference type="Proteomes" id="UP000051386">
    <property type="component" value="Unassembled WGS sequence"/>
</dbReference>
<evidence type="ECO:0000313" key="1">
    <source>
        <dbReference type="EMBL" id="KRG73830.1"/>
    </source>
</evidence>
<protein>
    <submittedName>
        <fullName evidence="1">Uncharacterized protein</fullName>
    </submittedName>
</protein>